<keyword evidence="4" id="KW-1185">Reference proteome</keyword>
<sequence length="72" mass="8090">MSTPDVDSRIDELESKLAFQEDTINQLNTVIAEQDASIRLLQRQMALLAEKFKSVQGSQIASESEETPPPHY</sequence>
<name>A0ABW4XM24_9GAMM</name>
<dbReference type="PANTHER" id="PTHR36508">
    <property type="entry name" value="PROTEIN SLYX"/>
    <property type="match status" value="1"/>
</dbReference>
<comment type="similarity">
    <text evidence="1">Belongs to the SlyX family.</text>
</comment>
<dbReference type="PANTHER" id="PTHR36508:SF1">
    <property type="entry name" value="PROTEIN SLYX"/>
    <property type="match status" value="1"/>
</dbReference>
<dbReference type="Gene3D" id="1.20.5.300">
    <property type="match status" value="1"/>
</dbReference>
<dbReference type="Proteomes" id="UP001597380">
    <property type="component" value="Unassembled WGS sequence"/>
</dbReference>
<protein>
    <recommendedName>
        <fullName evidence="1">Protein SlyX homolog</fullName>
    </recommendedName>
</protein>
<organism evidence="3 4">
    <name type="scientific">Corallincola platygyrae</name>
    <dbReference type="NCBI Taxonomy" id="1193278"/>
    <lineage>
        <taxon>Bacteria</taxon>
        <taxon>Pseudomonadati</taxon>
        <taxon>Pseudomonadota</taxon>
        <taxon>Gammaproteobacteria</taxon>
        <taxon>Alteromonadales</taxon>
        <taxon>Psychromonadaceae</taxon>
        <taxon>Corallincola</taxon>
    </lineage>
</organism>
<evidence type="ECO:0000313" key="3">
    <source>
        <dbReference type="EMBL" id="MFD2096636.1"/>
    </source>
</evidence>
<dbReference type="EMBL" id="JBHUHT010000012">
    <property type="protein sequence ID" value="MFD2096636.1"/>
    <property type="molecule type" value="Genomic_DNA"/>
</dbReference>
<feature type="coiled-coil region" evidence="2">
    <location>
        <begin position="10"/>
        <end position="44"/>
    </location>
</feature>
<evidence type="ECO:0000313" key="4">
    <source>
        <dbReference type="Proteomes" id="UP001597380"/>
    </source>
</evidence>
<evidence type="ECO:0000256" key="1">
    <source>
        <dbReference type="HAMAP-Rule" id="MF_00715"/>
    </source>
</evidence>
<dbReference type="RefSeq" id="WP_345338974.1">
    <property type="nucleotide sequence ID" value="NZ_BAABLI010000008.1"/>
</dbReference>
<dbReference type="InterPro" id="IPR007236">
    <property type="entry name" value="SlyX"/>
</dbReference>
<dbReference type="HAMAP" id="MF_00715">
    <property type="entry name" value="SlyX"/>
    <property type="match status" value="1"/>
</dbReference>
<evidence type="ECO:0000256" key="2">
    <source>
        <dbReference type="SAM" id="Coils"/>
    </source>
</evidence>
<keyword evidence="2" id="KW-0175">Coiled coil</keyword>
<accession>A0ABW4XM24</accession>
<comment type="caution">
    <text evidence="3">The sequence shown here is derived from an EMBL/GenBank/DDBJ whole genome shotgun (WGS) entry which is preliminary data.</text>
</comment>
<proteinExistence type="inferred from homology"/>
<reference evidence="4" key="1">
    <citation type="journal article" date="2019" name="Int. J. Syst. Evol. Microbiol.">
        <title>The Global Catalogue of Microorganisms (GCM) 10K type strain sequencing project: providing services to taxonomists for standard genome sequencing and annotation.</title>
        <authorList>
            <consortium name="The Broad Institute Genomics Platform"/>
            <consortium name="The Broad Institute Genome Sequencing Center for Infectious Disease"/>
            <person name="Wu L."/>
            <person name="Ma J."/>
        </authorList>
    </citation>
    <scope>NUCLEOTIDE SEQUENCE [LARGE SCALE GENOMIC DNA]</scope>
    <source>
        <strain evidence="4">CGMCC 1.10992</strain>
    </source>
</reference>
<dbReference type="Pfam" id="PF04102">
    <property type="entry name" value="SlyX"/>
    <property type="match status" value="1"/>
</dbReference>
<gene>
    <name evidence="1" type="primary">slyX</name>
    <name evidence="3" type="ORF">ACFSJ3_11630</name>
</gene>